<dbReference type="Pfam" id="PF00528">
    <property type="entry name" value="BPD_transp_1"/>
    <property type="match status" value="1"/>
</dbReference>
<gene>
    <name evidence="10" type="ORF">EDD27_10477</name>
</gene>
<dbReference type="PROSITE" id="PS50928">
    <property type="entry name" value="ABC_TM1"/>
    <property type="match status" value="1"/>
</dbReference>
<feature type="region of interest" description="Disordered" evidence="8">
    <location>
        <begin position="1"/>
        <end position="34"/>
    </location>
</feature>
<evidence type="ECO:0000259" key="9">
    <source>
        <dbReference type="PROSITE" id="PS50928"/>
    </source>
</evidence>
<feature type="transmembrane region" description="Helical" evidence="7">
    <location>
        <begin position="232"/>
        <end position="254"/>
    </location>
</feature>
<dbReference type="SUPFAM" id="SSF161098">
    <property type="entry name" value="MetI-like"/>
    <property type="match status" value="1"/>
</dbReference>
<dbReference type="InterPro" id="IPR051393">
    <property type="entry name" value="ABC_transporter_permease"/>
</dbReference>
<feature type="domain" description="ABC transmembrane type-1" evidence="9">
    <location>
        <begin position="101"/>
        <end position="322"/>
    </location>
</feature>
<organism evidence="10 11">
    <name type="scientific">Nonomuraea polychroma</name>
    <dbReference type="NCBI Taxonomy" id="46176"/>
    <lineage>
        <taxon>Bacteria</taxon>
        <taxon>Bacillati</taxon>
        <taxon>Actinomycetota</taxon>
        <taxon>Actinomycetes</taxon>
        <taxon>Streptosporangiales</taxon>
        <taxon>Streptosporangiaceae</taxon>
        <taxon>Nonomuraea</taxon>
    </lineage>
</organism>
<dbReference type="Proteomes" id="UP000284824">
    <property type="component" value="Unassembled WGS sequence"/>
</dbReference>
<evidence type="ECO:0000256" key="1">
    <source>
        <dbReference type="ARBA" id="ARBA00004651"/>
    </source>
</evidence>
<proteinExistence type="inferred from homology"/>
<dbReference type="GO" id="GO:0005886">
    <property type="term" value="C:plasma membrane"/>
    <property type="evidence" value="ECO:0007669"/>
    <property type="project" value="UniProtKB-SubCell"/>
</dbReference>
<keyword evidence="6 7" id="KW-0472">Membrane</keyword>
<accession>A0A438MP30</accession>
<keyword evidence="4 7" id="KW-0812">Transmembrane</keyword>
<name>A0A438MP30_9ACTN</name>
<dbReference type="InterPro" id="IPR000515">
    <property type="entry name" value="MetI-like"/>
</dbReference>
<dbReference type="CDD" id="cd06261">
    <property type="entry name" value="TM_PBP2"/>
    <property type="match status" value="1"/>
</dbReference>
<keyword evidence="2 7" id="KW-0813">Transport</keyword>
<evidence type="ECO:0000256" key="3">
    <source>
        <dbReference type="ARBA" id="ARBA00022475"/>
    </source>
</evidence>
<dbReference type="RefSeq" id="WP_206642028.1">
    <property type="nucleotide sequence ID" value="NZ_SAUN01000001.1"/>
</dbReference>
<feature type="transmembrane region" description="Helical" evidence="7">
    <location>
        <begin position="185"/>
        <end position="211"/>
    </location>
</feature>
<dbReference type="GO" id="GO:0055085">
    <property type="term" value="P:transmembrane transport"/>
    <property type="evidence" value="ECO:0007669"/>
    <property type="project" value="InterPro"/>
</dbReference>
<dbReference type="PANTHER" id="PTHR30193">
    <property type="entry name" value="ABC TRANSPORTER PERMEASE PROTEIN"/>
    <property type="match status" value="1"/>
</dbReference>
<feature type="transmembrane region" description="Helical" evidence="7">
    <location>
        <begin position="301"/>
        <end position="323"/>
    </location>
</feature>
<evidence type="ECO:0000256" key="6">
    <source>
        <dbReference type="ARBA" id="ARBA00023136"/>
    </source>
</evidence>
<keyword evidence="3" id="KW-1003">Cell membrane</keyword>
<sequence>MSARTSARASTGMPGPATAATGRGGPPGARHARPKGAWRRYWPQYVSISPFFLLFTVFMLVPVLFSLYLAFHKWNGLGEMEFVGPRNFELLMQDEMFWQALQNTFLIWFMSTIPMLFLALVVANMLNSAVRFTGFYRIAYFVPNVTSVVAVTIFFGSVFSTNFGLINAILQWLSASPVPWLVNEWTIKIVISAIICWQWTGYNAIIYLAGLQAIPSEMYEAARIDGAGPVQLFFRITIPMLRPIILFTVVVSTINGMQTFTEPQVLFGINSANNASSGGPGGAGLTAILYFYREAFNNNDYGYGAAIAWAVFVAILLFTAINWRIVQRRERGL</sequence>
<dbReference type="EMBL" id="SAUN01000001">
    <property type="protein sequence ID" value="RVX47540.1"/>
    <property type="molecule type" value="Genomic_DNA"/>
</dbReference>
<dbReference type="PANTHER" id="PTHR30193:SF37">
    <property type="entry name" value="INNER MEMBRANE ABC TRANSPORTER PERMEASE PROTEIN YCJO"/>
    <property type="match status" value="1"/>
</dbReference>
<evidence type="ECO:0000256" key="4">
    <source>
        <dbReference type="ARBA" id="ARBA00022692"/>
    </source>
</evidence>
<feature type="transmembrane region" description="Helical" evidence="7">
    <location>
        <begin position="45"/>
        <end position="71"/>
    </location>
</feature>
<evidence type="ECO:0000256" key="5">
    <source>
        <dbReference type="ARBA" id="ARBA00022989"/>
    </source>
</evidence>
<reference evidence="10 11" key="1">
    <citation type="submission" date="2019-01" db="EMBL/GenBank/DDBJ databases">
        <title>Sequencing the genomes of 1000 actinobacteria strains.</title>
        <authorList>
            <person name="Klenk H.-P."/>
        </authorList>
    </citation>
    <scope>NUCLEOTIDE SEQUENCE [LARGE SCALE GENOMIC DNA]</scope>
    <source>
        <strain evidence="10 11">DSM 43925</strain>
    </source>
</reference>
<comment type="caution">
    <text evidence="10">The sequence shown here is derived from an EMBL/GenBank/DDBJ whole genome shotgun (WGS) entry which is preliminary data.</text>
</comment>
<evidence type="ECO:0000313" key="11">
    <source>
        <dbReference type="Proteomes" id="UP000284824"/>
    </source>
</evidence>
<evidence type="ECO:0000313" key="10">
    <source>
        <dbReference type="EMBL" id="RVX47540.1"/>
    </source>
</evidence>
<evidence type="ECO:0000256" key="2">
    <source>
        <dbReference type="ARBA" id="ARBA00022448"/>
    </source>
</evidence>
<dbReference type="AlphaFoldDB" id="A0A438MP30"/>
<protein>
    <submittedName>
        <fullName evidence="10">Cellobiose transport system permease protein</fullName>
    </submittedName>
</protein>
<dbReference type="Gene3D" id="1.10.3720.10">
    <property type="entry name" value="MetI-like"/>
    <property type="match status" value="1"/>
</dbReference>
<evidence type="ECO:0000256" key="7">
    <source>
        <dbReference type="RuleBase" id="RU363032"/>
    </source>
</evidence>
<feature type="compositionally biased region" description="Low complexity" evidence="8">
    <location>
        <begin position="9"/>
        <end position="21"/>
    </location>
</feature>
<comment type="subcellular location">
    <subcellularLocation>
        <location evidence="1 7">Cell membrane</location>
        <topology evidence="1 7">Multi-pass membrane protein</topology>
    </subcellularLocation>
</comment>
<keyword evidence="5 7" id="KW-1133">Transmembrane helix</keyword>
<keyword evidence="11" id="KW-1185">Reference proteome</keyword>
<dbReference type="InterPro" id="IPR035906">
    <property type="entry name" value="MetI-like_sf"/>
</dbReference>
<feature type="transmembrane region" description="Helical" evidence="7">
    <location>
        <begin position="105"/>
        <end position="126"/>
    </location>
</feature>
<feature type="transmembrane region" description="Helical" evidence="7">
    <location>
        <begin position="138"/>
        <end position="165"/>
    </location>
</feature>
<evidence type="ECO:0000256" key="8">
    <source>
        <dbReference type="SAM" id="MobiDB-lite"/>
    </source>
</evidence>
<comment type="similarity">
    <text evidence="7">Belongs to the binding-protein-dependent transport system permease family.</text>
</comment>